<protein>
    <recommendedName>
        <fullName evidence="5">Gnk2-homologous domain-containing protein</fullName>
    </recommendedName>
</protein>
<evidence type="ECO:0000313" key="7">
    <source>
        <dbReference type="Proteomes" id="UP000583929"/>
    </source>
</evidence>
<feature type="compositionally biased region" description="Polar residues" evidence="3">
    <location>
        <begin position="263"/>
        <end position="280"/>
    </location>
</feature>
<feature type="signal peptide" evidence="4">
    <location>
        <begin position="1"/>
        <end position="25"/>
    </location>
</feature>
<evidence type="ECO:0000256" key="2">
    <source>
        <dbReference type="ARBA" id="ARBA00022737"/>
    </source>
</evidence>
<comment type="caution">
    <text evidence="6">The sequence shown here is derived from an EMBL/GenBank/DDBJ whole genome shotgun (WGS) entry which is preliminary data.</text>
</comment>
<evidence type="ECO:0000256" key="4">
    <source>
        <dbReference type="SAM" id="SignalP"/>
    </source>
</evidence>
<evidence type="ECO:0000313" key="6">
    <source>
        <dbReference type="EMBL" id="KAF4398044.1"/>
    </source>
</evidence>
<dbReference type="FunFam" id="3.30.430.20:FF:000003">
    <property type="entry name" value="Cysteine-rich RLK (RECEPTOR-like protein kinase) 10"/>
    <property type="match status" value="1"/>
</dbReference>
<dbReference type="AlphaFoldDB" id="A0A7J6HRY6"/>
<evidence type="ECO:0000256" key="3">
    <source>
        <dbReference type="SAM" id="MobiDB-lite"/>
    </source>
</evidence>
<dbReference type="EMBL" id="JAATIQ010000029">
    <property type="protein sequence ID" value="KAF4398044.1"/>
    <property type="molecule type" value="Genomic_DNA"/>
</dbReference>
<feature type="chain" id="PRO_5029801268" description="Gnk2-homologous domain-containing protein" evidence="4">
    <location>
        <begin position="26"/>
        <end position="708"/>
    </location>
</feature>
<dbReference type="SUPFAM" id="SSF56112">
    <property type="entry name" value="Protein kinase-like (PK-like)"/>
    <property type="match status" value="1"/>
</dbReference>
<dbReference type="Gene3D" id="1.10.510.10">
    <property type="entry name" value="Transferase(Phosphotransferase) domain 1"/>
    <property type="match status" value="1"/>
</dbReference>
<dbReference type="Proteomes" id="UP000583929">
    <property type="component" value="Unassembled WGS sequence"/>
</dbReference>
<keyword evidence="2" id="KW-0677">Repeat</keyword>
<evidence type="ECO:0000256" key="1">
    <source>
        <dbReference type="ARBA" id="ARBA00022729"/>
    </source>
</evidence>
<dbReference type="CDD" id="cd23509">
    <property type="entry name" value="Gnk2-like"/>
    <property type="match status" value="3"/>
</dbReference>
<dbReference type="Gene3D" id="3.30.430.20">
    <property type="entry name" value="Gnk2 domain, C-X8-C-X2-C motif"/>
    <property type="match status" value="4"/>
</dbReference>
<accession>A0A7J6HRY6</accession>
<keyword evidence="7" id="KW-1185">Reference proteome</keyword>
<dbReference type="InterPro" id="IPR002902">
    <property type="entry name" value="GNK2"/>
</dbReference>
<dbReference type="PANTHER" id="PTHR32099">
    <property type="entry name" value="CYSTEINE-RICH REPEAT SECRETORY PROTEIN"/>
    <property type="match status" value="1"/>
</dbReference>
<feature type="compositionally biased region" description="Polar residues" evidence="3">
    <location>
        <begin position="492"/>
        <end position="504"/>
    </location>
</feature>
<keyword evidence="1 4" id="KW-0732">Signal</keyword>
<dbReference type="Pfam" id="PF01657">
    <property type="entry name" value="Stress-antifung"/>
    <property type="match status" value="3"/>
</dbReference>
<organism evidence="6 7">
    <name type="scientific">Cannabis sativa</name>
    <name type="common">Hemp</name>
    <name type="synonym">Marijuana</name>
    <dbReference type="NCBI Taxonomy" id="3483"/>
    <lineage>
        <taxon>Eukaryota</taxon>
        <taxon>Viridiplantae</taxon>
        <taxon>Streptophyta</taxon>
        <taxon>Embryophyta</taxon>
        <taxon>Tracheophyta</taxon>
        <taxon>Spermatophyta</taxon>
        <taxon>Magnoliopsida</taxon>
        <taxon>eudicotyledons</taxon>
        <taxon>Gunneridae</taxon>
        <taxon>Pentapetalae</taxon>
        <taxon>rosids</taxon>
        <taxon>fabids</taxon>
        <taxon>Rosales</taxon>
        <taxon>Cannabaceae</taxon>
        <taxon>Cannabis</taxon>
    </lineage>
</organism>
<reference evidence="6 7" key="1">
    <citation type="journal article" date="2020" name="bioRxiv">
        <title>Sequence and annotation of 42 cannabis genomes reveals extensive copy number variation in cannabinoid synthesis and pathogen resistance genes.</title>
        <authorList>
            <person name="Mckernan K.J."/>
            <person name="Helbert Y."/>
            <person name="Kane L.T."/>
            <person name="Ebling H."/>
            <person name="Zhang L."/>
            <person name="Liu B."/>
            <person name="Eaton Z."/>
            <person name="Mclaughlin S."/>
            <person name="Kingan S."/>
            <person name="Baybayan P."/>
            <person name="Concepcion G."/>
            <person name="Jordan M."/>
            <person name="Riva A."/>
            <person name="Barbazuk W."/>
            <person name="Harkins T."/>
        </authorList>
    </citation>
    <scope>NUCLEOTIDE SEQUENCE [LARGE SCALE GENOMIC DNA]</scope>
    <source>
        <strain evidence="7">cv. Jamaican Lion 4</strain>
        <tissue evidence="6">Leaf</tissue>
    </source>
</reference>
<feature type="domain" description="Gnk2-homologous" evidence="5">
    <location>
        <begin position="141"/>
        <end position="250"/>
    </location>
</feature>
<evidence type="ECO:0000259" key="5">
    <source>
        <dbReference type="PROSITE" id="PS51473"/>
    </source>
</evidence>
<dbReference type="InterPro" id="IPR038408">
    <property type="entry name" value="GNK2_sf"/>
</dbReference>
<feature type="region of interest" description="Disordered" evidence="3">
    <location>
        <begin position="254"/>
        <end position="280"/>
    </location>
</feature>
<dbReference type="PANTHER" id="PTHR32099:SF51">
    <property type="entry name" value="CYSTEINE-RICH RECEPTOR-LIKE PROTEIN KINASE 25 ISOFORM X1"/>
    <property type="match status" value="1"/>
</dbReference>
<feature type="domain" description="Gnk2-homologous" evidence="5">
    <location>
        <begin position="30"/>
        <end position="135"/>
    </location>
</feature>
<dbReference type="InterPro" id="IPR011009">
    <property type="entry name" value="Kinase-like_dom_sf"/>
</dbReference>
<dbReference type="PROSITE" id="PS51473">
    <property type="entry name" value="GNK2"/>
    <property type="match status" value="3"/>
</dbReference>
<name>A0A7J6HRY6_CANSA</name>
<dbReference type="FunFam" id="3.30.430.20:FF:000002">
    <property type="entry name" value="Cysteine-rich receptor-like protein kinase 10"/>
    <property type="match status" value="1"/>
</dbReference>
<proteinExistence type="predicted"/>
<feature type="region of interest" description="Disordered" evidence="3">
    <location>
        <begin position="481"/>
        <end position="505"/>
    </location>
</feature>
<sequence>MAKISLLISVLVCNIFLLVAKQATAQRPRYFYQFCQNSKGNYTLNSTYQANLNHLLTTLPTSQNDNGYGFYNLSYGKGSDQVYAVGLCRGDTTTDFCRSCLKNSTQVLKDICPNQKEVIGGYDSCLILRYSNRSMLGIPETTPRFCLFNTENVSSSNVEEHFDNLSTLLNGLKSEAASGGSLRKYATGNAKAPGFLTIYALVQCTPDLSEQQCINCLNNVYEQIPTCCSGKVGCRVIVPSCSVRYEKDLFYGSPNNAPPPSPEVTTGPTNNTINNATEGQKSSDKTRIIIIAVVATIAGVDIYRPDHYQHMAKISLLISLLLCNIFLLVAQQTTAQQPSFLFQFCLNDKGNYTLNSTYEANLIHLLTTLPTSQNDNGYGFYNVSYGKGSDQVYAVGLCRGDATPDICRSCLNDSMHVLTDICPNQKEACTPDLPQQQCINCLDYVYSRIPNCCSGRVGGRVVGPTCSVRYEKYLFYGSPYDPRPPSQKAPAPSNNTINNATEGQKSSHKSRNIIIAVVATVAGVIKEVKEKCTSGYMAPEYAMHGHFSPKSDVFSFEIVSGQKNNSFRQGEYIEDLLSYTWRIYREGNTSKMVDPLMRVGSASEVMRCIHIGLLCVQENIENRPTMNAIVLMLNSNSLSLPLPSEPAFFMRSNTGSHMSFGSDFNSRETTKSSNHSKNECINEASITELFPRRGEYIEKETLQRWLIH</sequence>
<gene>
    <name evidence="6" type="ORF">G4B88_019765</name>
</gene>
<feature type="domain" description="Gnk2-homologous" evidence="5">
    <location>
        <begin position="340"/>
        <end position="447"/>
    </location>
</feature>